<feature type="compositionally biased region" description="Basic and acidic residues" evidence="1">
    <location>
        <begin position="263"/>
        <end position="282"/>
    </location>
</feature>
<keyword evidence="3" id="KW-1185">Reference proteome</keyword>
<dbReference type="RefSeq" id="XP_043048437.1">
    <property type="nucleotide sequence ID" value="XM_043192142.1"/>
</dbReference>
<dbReference type="PANTHER" id="PTHR13237:SF9">
    <property type="entry name" value="NEUROGUIDIN"/>
    <property type="match status" value="1"/>
</dbReference>
<dbReference type="GeneID" id="66114718"/>
<reference evidence="2" key="1">
    <citation type="submission" date="2021-03" db="EMBL/GenBank/DDBJ databases">
        <authorList>
            <person name="Palmer J.M."/>
        </authorList>
    </citation>
    <scope>NUCLEOTIDE SEQUENCE</scope>
    <source>
        <strain evidence="2">ARV_011</strain>
    </source>
</reference>
<dbReference type="Proteomes" id="UP000790833">
    <property type="component" value="Unassembled WGS sequence"/>
</dbReference>
<feature type="compositionally biased region" description="Low complexity" evidence="1">
    <location>
        <begin position="142"/>
        <end position="155"/>
    </location>
</feature>
<dbReference type="InterPro" id="IPR007146">
    <property type="entry name" value="Sas10/Utp3/C1D"/>
</dbReference>
<comment type="caution">
    <text evidence="2">The sequence shown here is derived from an EMBL/GenBank/DDBJ whole genome shotgun (WGS) entry which is preliminary data.</text>
</comment>
<sequence>MSSVDELLKSIITAVESSSQSVDSIVEKVRDEVTPEIVNALMQTSSVKKPEGMSLLSLKNGSLLAYLNSIVLILLTRLELLDGDDDEEGVRSKAIKSSIVQRVTLEKGVKPLEKKLSYQVDKMVRAFTRMENEEQEIKQKKNGSGSDSDSGSGSLSDDDNDDDDDEDDDALAYRPDASALSKLIPTSKDRRSVKSKNGESQDSAEKYKPPKISAMAPPTQKVYDEDSGPKARSGKKLQSMEEYLRESSDLPQVEHSVGSQIVDHGRGGVKTQHERQKEKEIQEYEEANFTRLPQSKTKKNYKQKRADMMNNFAGENWSMFNNSRDLSEGTSRKRKAGSAWDRAKKRR</sequence>
<dbReference type="OrthoDB" id="203440at2759"/>
<feature type="compositionally biased region" description="Basic and acidic residues" evidence="1">
    <location>
        <begin position="187"/>
        <end position="208"/>
    </location>
</feature>
<accession>A0A9P7V827</accession>
<organism evidence="2 3">
    <name type="scientific">Scheffersomyces spartinae</name>
    <dbReference type="NCBI Taxonomy" id="45513"/>
    <lineage>
        <taxon>Eukaryota</taxon>
        <taxon>Fungi</taxon>
        <taxon>Dikarya</taxon>
        <taxon>Ascomycota</taxon>
        <taxon>Saccharomycotina</taxon>
        <taxon>Pichiomycetes</taxon>
        <taxon>Debaryomycetaceae</taxon>
        <taxon>Scheffersomyces</taxon>
    </lineage>
</organism>
<feature type="region of interest" description="Disordered" evidence="1">
    <location>
        <begin position="133"/>
        <end position="347"/>
    </location>
</feature>
<feature type="compositionally biased region" description="Basic and acidic residues" evidence="1">
    <location>
        <begin position="238"/>
        <end position="248"/>
    </location>
</feature>
<dbReference type="Pfam" id="PF04000">
    <property type="entry name" value="Sas10_Utp3"/>
    <property type="match status" value="1"/>
</dbReference>
<dbReference type="GO" id="GO:0032040">
    <property type="term" value="C:small-subunit processome"/>
    <property type="evidence" value="ECO:0007669"/>
    <property type="project" value="TreeGrafter"/>
</dbReference>
<name>A0A9P7V827_9ASCO</name>
<proteinExistence type="predicted"/>
<evidence type="ECO:0000313" key="2">
    <source>
        <dbReference type="EMBL" id="KAG7192887.1"/>
    </source>
</evidence>
<evidence type="ECO:0000256" key="1">
    <source>
        <dbReference type="SAM" id="MobiDB-lite"/>
    </source>
</evidence>
<gene>
    <name evidence="2" type="ORF">KQ657_001344</name>
</gene>
<protein>
    <submittedName>
        <fullName evidence="2">Uncharacterized protein</fullName>
    </submittedName>
</protein>
<evidence type="ECO:0000313" key="3">
    <source>
        <dbReference type="Proteomes" id="UP000790833"/>
    </source>
</evidence>
<dbReference type="AlphaFoldDB" id="A0A9P7V827"/>
<dbReference type="EMBL" id="JAHMUF010000015">
    <property type="protein sequence ID" value="KAG7192887.1"/>
    <property type="molecule type" value="Genomic_DNA"/>
</dbReference>
<dbReference type="PANTHER" id="PTHR13237">
    <property type="entry name" value="SOMETHING ABOUT SILENCING PROTEIN 10-RELATED"/>
    <property type="match status" value="1"/>
</dbReference>
<dbReference type="GO" id="GO:0000462">
    <property type="term" value="P:maturation of SSU-rRNA from tricistronic rRNA transcript (SSU-rRNA, 5.8S rRNA, LSU-rRNA)"/>
    <property type="evidence" value="ECO:0007669"/>
    <property type="project" value="TreeGrafter"/>
</dbReference>
<feature type="compositionally biased region" description="Acidic residues" evidence="1">
    <location>
        <begin position="156"/>
        <end position="170"/>
    </location>
</feature>